<name>A0A4Y2RNM6_ARAVE</name>
<comment type="caution">
    <text evidence="1">The sequence shown here is derived from an EMBL/GenBank/DDBJ whole genome shotgun (WGS) entry which is preliminary data.</text>
</comment>
<organism evidence="1 2">
    <name type="scientific">Araneus ventricosus</name>
    <name type="common">Orbweaver spider</name>
    <name type="synonym">Epeira ventricosa</name>
    <dbReference type="NCBI Taxonomy" id="182803"/>
    <lineage>
        <taxon>Eukaryota</taxon>
        <taxon>Metazoa</taxon>
        <taxon>Ecdysozoa</taxon>
        <taxon>Arthropoda</taxon>
        <taxon>Chelicerata</taxon>
        <taxon>Arachnida</taxon>
        <taxon>Araneae</taxon>
        <taxon>Araneomorphae</taxon>
        <taxon>Entelegynae</taxon>
        <taxon>Araneoidea</taxon>
        <taxon>Araneidae</taxon>
        <taxon>Araneus</taxon>
    </lineage>
</organism>
<gene>
    <name evidence="1" type="ORF">AVEN_170385_1</name>
</gene>
<dbReference type="Proteomes" id="UP000499080">
    <property type="component" value="Unassembled WGS sequence"/>
</dbReference>
<dbReference type="EMBL" id="BGPR01017786">
    <property type="protein sequence ID" value="GBN77288.1"/>
    <property type="molecule type" value="Genomic_DNA"/>
</dbReference>
<evidence type="ECO:0000313" key="2">
    <source>
        <dbReference type="Proteomes" id="UP000499080"/>
    </source>
</evidence>
<dbReference type="AlphaFoldDB" id="A0A4Y2RNM6"/>
<reference evidence="1 2" key="1">
    <citation type="journal article" date="2019" name="Sci. Rep.">
        <title>Orb-weaving spider Araneus ventricosus genome elucidates the spidroin gene catalogue.</title>
        <authorList>
            <person name="Kono N."/>
            <person name="Nakamura H."/>
            <person name="Ohtoshi R."/>
            <person name="Moran D.A.P."/>
            <person name="Shinohara A."/>
            <person name="Yoshida Y."/>
            <person name="Fujiwara M."/>
            <person name="Mori M."/>
            <person name="Tomita M."/>
            <person name="Arakawa K."/>
        </authorList>
    </citation>
    <scope>NUCLEOTIDE SEQUENCE [LARGE SCALE GENOMIC DNA]</scope>
</reference>
<proteinExistence type="predicted"/>
<evidence type="ECO:0000313" key="1">
    <source>
        <dbReference type="EMBL" id="GBN77288.1"/>
    </source>
</evidence>
<accession>A0A4Y2RNM6</accession>
<sequence>MHLEKKQRSLRVKLFYQNDSNLSTSLREYRRLKSLRKGHMLRQALKKMITKFEETGEFGVLQGKGQQRLSNETVEEVVLSVVECFVLFLIFFDKCSSDVTLFVSLLVYSTKGTSHLKQLHHHHQVLRFIVVVPD</sequence>
<dbReference type="OrthoDB" id="9979538at2759"/>
<protein>
    <submittedName>
        <fullName evidence="1">Uncharacterized protein</fullName>
    </submittedName>
</protein>
<keyword evidence="2" id="KW-1185">Reference proteome</keyword>